<evidence type="ECO:0000313" key="4">
    <source>
        <dbReference type="Proteomes" id="UP000245474"/>
    </source>
</evidence>
<dbReference type="RefSeq" id="WP_109677164.1">
    <property type="nucleotide sequence ID" value="NZ_CP086615.1"/>
</dbReference>
<comment type="caution">
    <text evidence="3">The sequence shown here is derived from an EMBL/GenBank/DDBJ whole genome shotgun (WGS) entry which is preliminary data.</text>
</comment>
<dbReference type="Gene3D" id="3.90.420.10">
    <property type="entry name" value="Oxidoreductase, molybdopterin-binding domain"/>
    <property type="match status" value="1"/>
</dbReference>
<keyword evidence="1" id="KW-0732">Signal</keyword>
<dbReference type="EMBL" id="QFFI01000006">
    <property type="protein sequence ID" value="PWG64384.1"/>
    <property type="molecule type" value="Genomic_DNA"/>
</dbReference>
<evidence type="ECO:0000259" key="2">
    <source>
        <dbReference type="Pfam" id="PF00174"/>
    </source>
</evidence>
<gene>
    <name evidence="3" type="ORF">DEM34_05755</name>
</gene>
<keyword evidence="4" id="KW-1185">Reference proteome</keyword>
<dbReference type="Proteomes" id="UP000245474">
    <property type="component" value="Unassembled WGS sequence"/>
</dbReference>
<dbReference type="OrthoDB" id="5796037at2"/>
<dbReference type="AlphaFoldDB" id="A0A2U2N5V8"/>
<dbReference type="InterPro" id="IPR000572">
    <property type="entry name" value="OxRdtase_Mopterin-bd_dom"/>
</dbReference>
<organism evidence="3 4">
    <name type="scientific">Sediminicurvatus halobius</name>
    <dbReference type="NCBI Taxonomy" id="2182432"/>
    <lineage>
        <taxon>Bacteria</taxon>
        <taxon>Pseudomonadati</taxon>
        <taxon>Pseudomonadota</taxon>
        <taxon>Gammaproteobacteria</taxon>
        <taxon>Chromatiales</taxon>
        <taxon>Ectothiorhodospiraceae</taxon>
        <taxon>Sediminicurvatus</taxon>
    </lineage>
</organism>
<dbReference type="InterPro" id="IPR036374">
    <property type="entry name" value="OxRdtase_Mopterin-bd_sf"/>
</dbReference>
<dbReference type="SUPFAM" id="SSF56524">
    <property type="entry name" value="Oxidoreductase molybdopterin-binding domain"/>
    <property type="match status" value="1"/>
</dbReference>
<reference evidence="3 4" key="1">
    <citation type="submission" date="2018-05" db="EMBL/GenBank/DDBJ databases">
        <title>Spiribacter halobius sp. nov., a moderately halophilic bacterium isolated from marine solar saltern.</title>
        <authorList>
            <person name="Zheng W.-S."/>
            <person name="Lu D.-C."/>
            <person name="Du Z.-J."/>
        </authorList>
    </citation>
    <scope>NUCLEOTIDE SEQUENCE [LARGE SCALE GENOMIC DNA]</scope>
    <source>
        <strain evidence="3 4">E85</strain>
    </source>
</reference>
<sequence length="170" mass="18867">MRSAYIPGLASGLLMLSLFFGAQAAELRPSDASPSSDTTPVLTIRDHGERQRLSLADIEAAGLYESRFRHFEGPEGRFLGVRLTSLLDEHDISGFQRVRLVAEDGYTVFLNPDELRQKAYLLVTRLDGEPIPRDAFGPLMLVVPEDAEAVMDGHPSMTQWIWGIVELQAL</sequence>
<proteinExistence type="predicted"/>
<feature type="domain" description="Oxidoreductase molybdopterin-binding" evidence="2">
    <location>
        <begin position="77"/>
        <end position="145"/>
    </location>
</feature>
<accession>A0A2U2N5V8</accession>
<evidence type="ECO:0000313" key="3">
    <source>
        <dbReference type="EMBL" id="PWG64384.1"/>
    </source>
</evidence>
<evidence type="ECO:0000256" key="1">
    <source>
        <dbReference type="SAM" id="SignalP"/>
    </source>
</evidence>
<feature type="signal peptide" evidence="1">
    <location>
        <begin position="1"/>
        <end position="24"/>
    </location>
</feature>
<protein>
    <recommendedName>
        <fullName evidence="2">Oxidoreductase molybdopterin-binding domain-containing protein</fullName>
    </recommendedName>
</protein>
<dbReference type="Pfam" id="PF00174">
    <property type="entry name" value="Oxidored_molyb"/>
    <property type="match status" value="1"/>
</dbReference>
<name>A0A2U2N5V8_9GAMM</name>
<feature type="chain" id="PRO_5015601116" description="Oxidoreductase molybdopterin-binding domain-containing protein" evidence="1">
    <location>
        <begin position="25"/>
        <end position="170"/>
    </location>
</feature>